<dbReference type="GO" id="GO:0009401">
    <property type="term" value="P:phosphoenolpyruvate-dependent sugar phosphotransferase system"/>
    <property type="evidence" value="ECO:0007669"/>
    <property type="project" value="UniProtKB-KW"/>
</dbReference>
<dbReference type="SUPFAM" id="SSF52728">
    <property type="entry name" value="PTS IIb component"/>
    <property type="match status" value="1"/>
</dbReference>
<dbReference type="EMBL" id="QUSK01000009">
    <property type="protein sequence ID" value="RGD76839.1"/>
    <property type="molecule type" value="Genomic_DNA"/>
</dbReference>
<dbReference type="GO" id="GO:0008982">
    <property type="term" value="F:protein-N(PI)-phosphohistidine-sugar phosphotransferase activity"/>
    <property type="evidence" value="ECO:0007669"/>
    <property type="project" value="InterPro"/>
</dbReference>
<keyword evidence="2" id="KW-0813">Transport</keyword>
<reference evidence="9 10" key="1">
    <citation type="submission" date="2018-08" db="EMBL/GenBank/DDBJ databases">
        <title>A genome reference for cultivated species of the human gut microbiota.</title>
        <authorList>
            <person name="Zou Y."/>
            <person name="Xue W."/>
            <person name="Luo G."/>
        </authorList>
    </citation>
    <scope>NUCLEOTIDE SEQUENCE [LARGE SCALE GENOMIC DNA]</scope>
    <source>
        <strain evidence="9 10">TF08-11</strain>
    </source>
</reference>
<dbReference type="Proteomes" id="UP000260721">
    <property type="component" value="Unassembled WGS sequence"/>
</dbReference>
<dbReference type="GO" id="GO:0016301">
    <property type="term" value="F:kinase activity"/>
    <property type="evidence" value="ECO:0007669"/>
    <property type="project" value="UniProtKB-KW"/>
</dbReference>
<evidence type="ECO:0000313" key="9">
    <source>
        <dbReference type="EMBL" id="RGD76839.1"/>
    </source>
</evidence>
<proteinExistence type="predicted"/>
<evidence type="ECO:0000259" key="8">
    <source>
        <dbReference type="PROSITE" id="PS51101"/>
    </source>
</evidence>
<evidence type="ECO:0000256" key="7">
    <source>
        <dbReference type="ARBA" id="ARBA00022777"/>
    </source>
</evidence>
<keyword evidence="6" id="KW-0598">Phosphotransferase system</keyword>
<organism evidence="9 10">
    <name type="scientific">Faecalicoccus pleomorphus</name>
    <dbReference type="NCBI Taxonomy" id="1323"/>
    <lineage>
        <taxon>Bacteria</taxon>
        <taxon>Bacillati</taxon>
        <taxon>Bacillota</taxon>
        <taxon>Erysipelotrichia</taxon>
        <taxon>Erysipelotrichales</taxon>
        <taxon>Erysipelotrichaceae</taxon>
        <taxon>Faecalicoccus</taxon>
    </lineage>
</organism>
<evidence type="ECO:0000256" key="6">
    <source>
        <dbReference type="ARBA" id="ARBA00022683"/>
    </source>
</evidence>
<keyword evidence="3" id="KW-0963">Cytoplasm</keyword>
<dbReference type="Pfam" id="PF03830">
    <property type="entry name" value="PTSIIB_sorb"/>
    <property type="match status" value="1"/>
</dbReference>
<evidence type="ECO:0000313" key="10">
    <source>
        <dbReference type="Proteomes" id="UP000260721"/>
    </source>
</evidence>
<keyword evidence="7" id="KW-0418">Kinase</keyword>
<keyword evidence="4" id="KW-0762">Sugar transport</keyword>
<dbReference type="STRING" id="1123313.GCA_000420345_01916"/>
<evidence type="ECO:0000256" key="4">
    <source>
        <dbReference type="ARBA" id="ARBA00022597"/>
    </source>
</evidence>
<dbReference type="RefSeq" id="WP_117446042.1">
    <property type="nucleotide sequence ID" value="NZ_CAMNNH010000002.1"/>
</dbReference>
<comment type="subcellular location">
    <subcellularLocation>
        <location evidence="1">Cytoplasm</location>
    </subcellularLocation>
</comment>
<feature type="domain" description="PTS EIIB type-4" evidence="8">
    <location>
        <begin position="1"/>
        <end position="166"/>
    </location>
</feature>
<evidence type="ECO:0000256" key="1">
    <source>
        <dbReference type="ARBA" id="ARBA00004496"/>
    </source>
</evidence>
<keyword evidence="5" id="KW-0808">Transferase</keyword>
<dbReference type="Gene3D" id="3.40.35.10">
    <property type="entry name" value="Phosphotransferase system, sorbose subfamily IIB component"/>
    <property type="match status" value="1"/>
</dbReference>
<protein>
    <submittedName>
        <fullName evidence="9">PTS N-acetylgalactosamine transporter subunit IIB</fullName>
    </submittedName>
</protein>
<dbReference type="GO" id="GO:0005737">
    <property type="term" value="C:cytoplasm"/>
    <property type="evidence" value="ECO:0007669"/>
    <property type="project" value="UniProtKB-SubCell"/>
</dbReference>
<accession>A0A3E3E597</accession>
<name>A0A3E3E597_9FIRM</name>
<gene>
    <name evidence="9" type="ORF">DXC78_05225</name>
</gene>
<dbReference type="InterPro" id="IPR036667">
    <property type="entry name" value="PTS_IIB_sorbose-sp_sf"/>
</dbReference>
<evidence type="ECO:0000256" key="3">
    <source>
        <dbReference type="ARBA" id="ARBA00022490"/>
    </source>
</evidence>
<evidence type="ECO:0000256" key="5">
    <source>
        <dbReference type="ARBA" id="ARBA00022679"/>
    </source>
</evidence>
<dbReference type="PROSITE" id="PS51101">
    <property type="entry name" value="PTS_EIIB_TYPE_4"/>
    <property type="match status" value="1"/>
</dbReference>
<sequence length="166" mass="19375">MMSQIQLIRVDNRLVHGQVGMTWSSALNIDAIVVVDEEVVYNVFSQKLMASIAKAANLDIAFYTIEDFVTTFQKQKDTKKIFVIVKNIQTVRKLYEKGIRFPKINIGNIHYERGRYPLNKKMYLTETDVQDLNYLNEVGNTIFYQDVPGTMTEKIELLDFEKLKRR</sequence>
<comment type="caution">
    <text evidence="9">The sequence shown here is derived from an EMBL/GenBank/DDBJ whole genome shotgun (WGS) entry which is preliminary data.</text>
</comment>
<dbReference type="InterPro" id="IPR004720">
    <property type="entry name" value="PTS_IIB_sorbose-sp"/>
</dbReference>
<dbReference type="AlphaFoldDB" id="A0A3E3E597"/>
<evidence type="ECO:0000256" key="2">
    <source>
        <dbReference type="ARBA" id="ARBA00022448"/>
    </source>
</evidence>